<evidence type="ECO:0000313" key="2">
    <source>
        <dbReference type="EMBL" id="REJ05630.1"/>
    </source>
</evidence>
<organism evidence="2 3">
    <name type="scientific">Halobacillus trueperi</name>
    <dbReference type="NCBI Taxonomy" id="156205"/>
    <lineage>
        <taxon>Bacteria</taxon>
        <taxon>Bacillati</taxon>
        <taxon>Bacillota</taxon>
        <taxon>Bacilli</taxon>
        <taxon>Bacillales</taxon>
        <taxon>Bacillaceae</taxon>
        <taxon>Halobacillus</taxon>
    </lineage>
</organism>
<dbReference type="AlphaFoldDB" id="A0A3E0IYE8"/>
<reference evidence="2 3" key="1">
    <citation type="submission" date="2018-08" db="EMBL/GenBank/DDBJ databases">
        <title>Genome sequence of Halobacillus trueperi KCTC 3686.</title>
        <authorList>
            <person name="Cho K.H."/>
            <person name="Kwak M.-J."/>
            <person name="Kim B.-Y."/>
            <person name="Chun J."/>
        </authorList>
    </citation>
    <scope>NUCLEOTIDE SEQUENCE [LARGE SCALE GENOMIC DNA]</scope>
    <source>
        <strain evidence="2 3">KCTC 3686</strain>
    </source>
</reference>
<evidence type="ECO:0000313" key="3">
    <source>
        <dbReference type="Proteomes" id="UP000256305"/>
    </source>
</evidence>
<sequence length="95" mass="10261">MPKTFWGILSGIILGVFIIQLFIFVTSILSNNPLGAIVTFIQIAPSTALLGISFGVKGLNKERGKKKVIPISTSIISVVYAGFTFFFLFGWSFGG</sequence>
<feature type="transmembrane region" description="Helical" evidence="1">
    <location>
        <begin position="35"/>
        <end position="56"/>
    </location>
</feature>
<keyword evidence="1" id="KW-0812">Transmembrane</keyword>
<feature type="transmembrane region" description="Helical" evidence="1">
    <location>
        <begin position="7"/>
        <end position="29"/>
    </location>
</feature>
<keyword evidence="3" id="KW-1185">Reference proteome</keyword>
<protein>
    <submittedName>
        <fullName evidence="2">Uncharacterized protein</fullName>
    </submittedName>
</protein>
<feature type="transmembrane region" description="Helical" evidence="1">
    <location>
        <begin position="68"/>
        <end position="93"/>
    </location>
</feature>
<gene>
    <name evidence="2" type="ORF">DYE48_20310</name>
</gene>
<keyword evidence="1" id="KW-1133">Transmembrane helix</keyword>
<keyword evidence="1" id="KW-0472">Membrane</keyword>
<evidence type="ECO:0000256" key="1">
    <source>
        <dbReference type="SAM" id="Phobius"/>
    </source>
</evidence>
<accession>A0A3E0IYE8</accession>
<dbReference type="EMBL" id="QUAE01000036">
    <property type="protein sequence ID" value="REJ05630.1"/>
    <property type="molecule type" value="Genomic_DNA"/>
</dbReference>
<comment type="caution">
    <text evidence="2">The sequence shown here is derived from an EMBL/GenBank/DDBJ whole genome shotgun (WGS) entry which is preliminary data.</text>
</comment>
<dbReference type="Proteomes" id="UP000256305">
    <property type="component" value="Unassembled WGS sequence"/>
</dbReference>
<dbReference type="RefSeq" id="WP_115825133.1">
    <property type="nucleotide sequence ID" value="NZ_QUAE01000036.1"/>
</dbReference>
<proteinExistence type="predicted"/>
<name>A0A3E0IYE8_9BACI</name>